<dbReference type="Proteomes" id="UP000246991">
    <property type="component" value="Unassembled WGS sequence"/>
</dbReference>
<evidence type="ECO:0000313" key="2">
    <source>
        <dbReference type="Proteomes" id="UP000246991"/>
    </source>
</evidence>
<organism evidence="1 2">
    <name type="scientific">Tuber magnatum</name>
    <name type="common">white Piedmont truffle</name>
    <dbReference type="NCBI Taxonomy" id="42249"/>
    <lineage>
        <taxon>Eukaryota</taxon>
        <taxon>Fungi</taxon>
        <taxon>Dikarya</taxon>
        <taxon>Ascomycota</taxon>
        <taxon>Pezizomycotina</taxon>
        <taxon>Pezizomycetes</taxon>
        <taxon>Pezizales</taxon>
        <taxon>Tuberaceae</taxon>
        <taxon>Tuber</taxon>
    </lineage>
</organism>
<gene>
    <name evidence="1" type="ORF">C7212DRAFT_224175</name>
</gene>
<protein>
    <submittedName>
        <fullName evidence="1">Uncharacterized protein</fullName>
    </submittedName>
</protein>
<reference evidence="1 2" key="1">
    <citation type="submission" date="2018-03" db="EMBL/GenBank/DDBJ databases">
        <title>Genomes of Pezizomycetes fungi and the evolution of truffles.</title>
        <authorList>
            <person name="Murat C."/>
            <person name="Payen T."/>
            <person name="Noel B."/>
            <person name="Kuo A."/>
            <person name="Martin F.M."/>
        </authorList>
    </citation>
    <scope>NUCLEOTIDE SEQUENCE [LARGE SCALE GENOMIC DNA]</scope>
    <source>
        <strain evidence="1">091103-1</strain>
    </source>
</reference>
<dbReference type="AlphaFoldDB" id="A0A317SDL8"/>
<accession>A0A317SDL8</accession>
<proteinExistence type="predicted"/>
<sequence length="154" mass="16288">TSTPSARSNSCTASNHIILAARTSAVWPSPAISLTSTLPSSMSALTIPSRPNLAAKPRGVQLSSVMIFGSVTCGWWRSCLKAFRFPHTAAVCSGVCPVSHGARASREGWASRRLRTLLLKFETDKWTGVRPSLSRALMSTLPSANSSCTTGALP</sequence>
<dbReference type="EMBL" id="PYWC01000101">
    <property type="protein sequence ID" value="PWW72582.1"/>
    <property type="molecule type" value="Genomic_DNA"/>
</dbReference>
<evidence type="ECO:0000313" key="1">
    <source>
        <dbReference type="EMBL" id="PWW72582.1"/>
    </source>
</evidence>
<name>A0A317SDL8_9PEZI</name>
<comment type="caution">
    <text evidence="1">The sequence shown here is derived from an EMBL/GenBank/DDBJ whole genome shotgun (WGS) entry which is preliminary data.</text>
</comment>
<feature type="non-terminal residue" evidence="1">
    <location>
        <position position="1"/>
    </location>
</feature>
<keyword evidence="2" id="KW-1185">Reference proteome</keyword>